<name>A0ABU8WF85_9BURK</name>
<dbReference type="Proteomes" id="UP001385892">
    <property type="component" value="Unassembled WGS sequence"/>
</dbReference>
<protein>
    <submittedName>
        <fullName evidence="2">GIY-YIG nuclease family protein</fullName>
    </submittedName>
</protein>
<dbReference type="Pfam" id="PF10544">
    <property type="entry name" value="T5orf172"/>
    <property type="match status" value="1"/>
</dbReference>
<gene>
    <name evidence="2" type="ORF">WKW82_05895</name>
</gene>
<dbReference type="RefSeq" id="WP_340341314.1">
    <property type="nucleotide sequence ID" value="NZ_JBBKZT010000002.1"/>
</dbReference>
<evidence type="ECO:0000313" key="2">
    <source>
        <dbReference type="EMBL" id="MEJ8846168.1"/>
    </source>
</evidence>
<proteinExistence type="predicted"/>
<keyword evidence="3" id="KW-1185">Reference proteome</keyword>
<accession>A0ABU8WF85</accession>
<dbReference type="InterPro" id="IPR018306">
    <property type="entry name" value="Phage_T5_Orf172_DNA-bd"/>
</dbReference>
<dbReference type="EMBL" id="JBBKZT010000002">
    <property type="protein sequence ID" value="MEJ8846168.1"/>
    <property type="molecule type" value="Genomic_DNA"/>
</dbReference>
<comment type="caution">
    <text evidence="2">The sequence shown here is derived from an EMBL/GenBank/DDBJ whole genome shotgun (WGS) entry which is preliminary data.</text>
</comment>
<reference evidence="2 3" key="1">
    <citation type="submission" date="2024-03" db="EMBL/GenBank/DDBJ databases">
        <title>Novel species of the genus Variovorax.</title>
        <authorList>
            <person name="Liu Q."/>
            <person name="Xin Y.-H."/>
        </authorList>
    </citation>
    <scope>NUCLEOTIDE SEQUENCE [LARGE SCALE GENOMIC DNA]</scope>
    <source>
        <strain evidence="2 3">KACC 18900</strain>
    </source>
</reference>
<evidence type="ECO:0000259" key="1">
    <source>
        <dbReference type="SMART" id="SM00974"/>
    </source>
</evidence>
<sequence length="227" mass="24926">MEEANSPPVSPAVQTVSPELQTVYVLTNPAMPDIVKIGMTKASDVAQRIAELGKSTSVPLPFDCVFACNVPDARKVEQALHRAFAPDRINPSREFFKTKPDQVIAILKLLHQGEEVTAQVEEQAEAQTDPESLASAASHKRKMRPKINYLEIGLQVGDTITFKDGVATATIAGPHTVNYQGEESSLQRVSLKLMPEIVGRGVASKLYWTFNGKSLEDMHEEFHGDEE</sequence>
<organism evidence="2 3">
    <name type="scientific">Variovorax rhizosphaerae</name>
    <dbReference type="NCBI Taxonomy" id="1836200"/>
    <lineage>
        <taxon>Bacteria</taxon>
        <taxon>Pseudomonadati</taxon>
        <taxon>Pseudomonadota</taxon>
        <taxon>Betaproteobacteria</taxon>
        <taxon>Burkholderiales</taxon>
        <taxon>Comamonadaceae</taxon>
        <taxon>Variovorax</taxon>
    </lineage>
</organism>
<evidence type="ECO:0000313" key="3">
    <source>
        <dbReference type="Proteomes" id="UP001385892"/>
    </source>
</evidence>
<feature type="domain" description="Bacteriophage T5 Orf172 DNA-binding" evidence="1">
    <location>
        <begin position="29"/>
        <end position="110"/>
    </location>
</feature>
<dbReference type="SMART" id="SM00974">
    <property type="entry name" value="T5orf172"/>
    <property type="match status" value="1"/>
</dbReference>